<dbReference type="PATRIC" id="fig|1121014.3.peg.116"/>
<dbReference type="AlphaFoldDB" id="A0A087MLF1"/>
<comment type="caution">
    <text evidence="6">The sequence shown here is derived from an EMBL/GenBank/DDBJ whole genome shotgun (WGS) entry which is preliminary data.</text>
</comment>
<feature type="domain" description="Cytochrome c" evidence="5">
    <location>
        <begin position="116"/>
        <end position="206"/>
    </location>
</feature>
<dbReference type="STRING" id="1121014.N788_00615"/>
<keyword evidence="1 4" id="KW-0349">Heme</keyword>
<reference evidence="7" key="1">
    <citation type="submission" date="2013-08" db="EMBL/GenBank/DDBJ databases">
        <title>Genome sequencing of Arenimonas donghaensis.</title>
        <authorList>
            <person name="Chen F."/>
            <person name="Wang G."/>
        </authorList>
    </citation>
    <scope>NUCLEOTIDE SEQUENCE [LARGE SCALE GENOMIC DNA]</scope>
    <source>
        <strain evidence="7">HO3-R19</strain>
    </source>
</reference>
<dbReference type="EMBL" id="AVCJ01000001">
    <property type="protein sequence ID" value="KFL37704.1"/>
    <property type="molecule type" value="Genomic_DNA"/>
</dbReference>
<evidence type="ECO:0000256" key="4">
    <source>
        <dbReference type="PROSITE-ProRule" id="PRU00433"/>
    </source>
</evidence>
<dbReference type="Pfam" id="PF00034">
    <property type="entry name" value="Cytochrom_C"/>
    <property type="match status" value="1"/>
</dbReference>
<dbReference type="GO" id="GO:0046872">
    <property type="term" value="F:metal ion binding"/>
    <property type="evidence" value="ECO:0007669"/>
    <property type="project" value="UniProtKB-KW"/>
</dbReference>
<keyword evidence="3 4" id="KW-0408">Iron</keyword>
<evidence type="ECO:0000313" key="7">
    <source>
        <dbReference type="Proteomes" id="UP000029085"/>
    </source>
</evidence>
<dbReference type="SUPFAM" id="SSF46626">
    <property type="entry name" value="Cytochrome c"/>
    <property type="match status" value="2"/>
</dbReference>
<dbReference type="InterPro" id="IPR009056">
    <property type="entry name" value="Cyt_c-like_dom"/>
</dbReference>
<evidence type="ECO:0000256" key="2">
    <source>
        <dbReference type="ARBA" id="ARBA00022723"/>
    </source>
</evidence>
<dbReference type="Gene3D" id="1.10.760.10">
    <property type="entry name" value="Cytochrome c-like domain"/>
    <property type="match status" value="1"/>
</dbReference>
<proteinExistence type="predicted"/>
<accession>A0A087MLF1</accession>
<keyword evidence="7" id="KW-1185">Reference proteome</keyword>
<dbReference type="GO" id="GO:0009055">
    <property type="term" value="F:electron transfer activity"/>
    <property type="evidence" value="ECO:0007669"/>
    <property type="project" value="InterPro"/>
</dbReference>
<keyword evidence="2 4" id="KW-0479">Metal-binding</keyword>
<reference evidence="6 7" key="2">
    <citation type="journal article" date="2015" name="Stand. Genomic Sci.">
        <title>High quality draft genomic sequence of Arenimonas donghaensis DSM 18148(T).</title>
        <authorList>
            <person name="Chen F."/>
            <person name="Wang H."/>
            <person name="Cao Y."/>
            <person name="Li X."/>
            <person name="Wang G."/>
        </authorList>
    </citation>
    <scope>NUCLEOTIDE SEQUENCE [LARGE SCALE GENOMIC DNA]</scope>
    <source>
        <strain evidence="6 7">HO3-R19</strain>
    </source>
</reference>
<evidence type="ECO:0000256" key="3">
    <source>
        <dbReference type="ARBA" id="ARBA00023004"/>
    </source>
</evidence>
<name>A0A087MLF1_9GAMM</name>
<organism evidence="6 7">
    <name type="scientific">Arenimonas donghaensis DSM 18148 = HO3-R19</name>
    <dbReference type="NCBI Taxonomy" id="1121014"/>
    <lineage>
        <taxon>Bacteria</taxon>
        <taxon>Pseudomonadati</taxon>
        <taxon>Pseudomonadota</taxon>
        <taxon>Gammaproteobacteria</taxon>
        <taxon>Lysobacterales</taxon>
        <taxon>Lysobacteraceae</taxon>
        <taxon>Arenimonas</taxon>
    </lineage>
</organism>
<protein>
    <recommendedName>
        <fullName evidence="5">Cytochrome c domain-containing protein</fullName>
    </recommendedName>
</protein>
<gene>
    <name evidence="6" type="ORF">N788_00615</name>
</gene>
<sequence>MFLEDPAQGLIVAPNLTERRHLYTDDGLAALLHEGRTHDGHVPWSMPIQMFQHLSHQEVRDITAWLRSLPDVAGSAPEASAWSPELTATIADGSHEWLPDMKPSPGNVPPAAPPTEGLALGRHLAFTSCSECHAWDLNGWGGPTDAPNLVVAKAYTLEQFTRLMRTGEVAAGGQSASGMMSKVAASRYSVLTDAEIAALKVYLDSR</sequence>
<evidence type="ECO:0000313" key="6">
    <source>
        <dbReference type="EMBL" id="KFL37704.1"/>
    </source>
</evidence>
<dbReference type="GO" id="GO:0020037">
    <property type="term" value="F:heme binding"/>
    <property type="evidence" value="ECO:0007669"/>
    <property type="project" value="InterPro"/>
</dbReference>
<dbReference type="PROSITE" id="PS51007">
    <property type="entry name" value="CYTC"/>
    <property type="match status" value="1"/>
</dbReference>
<evidence type="ECO:0000256" key="1">
    <source>
        <dbReference type="ARBA" id="ARBA00022617"/>
    </source>
</evidence>
<dbReference type="InterPro" id="IPR036909">
    <property type="entry name" value="Cyt_c-like_dom_sf"/>
</dbReference>
<dbReference type="Proteomes" id="UP000029085">
    <property type="component" value="Unassembled WGS sequence"/>
</dbReference>
<evidence type="ECO:0000259" key="5">
    <source>
        <dbReference type="PROSITE" id="PS51007"/>
    </source>
</evidence>